<evidence type="ECO:0000313" key="8">
    <source>
        <dbReference type="EMBL" id="QHN64901.1"/>
    </source>
</evidence>
<dbReference type="InterPro" id="IPR052159">
    <property type="entry name" value="Competence_DNA_uptake"/>
</dbReference>
<feature type="domain" description="ComEC/Rec2-related protein" evidence="6">
    <location>
        <begin position="214"/>
        <end position="475"/>
    </location>
</feature>
<feature type="domain" description="DUF4131" evidence="7">
    <location>
        <begin position="29"/>
        <end position="169"/>
    </location>
</feature>
<evidence type="ECO:0000313" key="9">
    <source>
        <dbReference type="Proteomes" id="UP000464318"/>
    </source>
</evidence>
<dbReference type="InterPro" id="IPR025405">
    <property type="entry name" value="DUF4131"/>
</dbReference>
<sequence>MPRYPILISCIAFVLGILFQDALSCDRMWIYLLVATAFILSLASLKIYVRYISIVFISILFFGLGAFSLSLRQGRDILPLQKDEIITFILDKKLNSNLKNKRYEVIILDKSRPIKATLSIPKDFPELDYTHYYRGKGFINRIKKPEHSYQFDYSKYMSRREIYYQIYLSNAFEHAERNYLSPTEKIKQYRLNVLRKIDKSQLPKANKELLKGIILADRTEIDEATNDDFTRTGLVHILAISGSHMVIIFGLAYFLLSQIWLLSKRWRVLFSLAFIWAFTVFIDYGSSVVRSSIMISIYYIYVLLKRKPDLLQSVSLSALFILGFNPHQLFDVGFQLSFSAVLGIYWLNRPIAKLFPKVDSKIYQYFSSIISITLSAQIATLPLVLYYFHQFPLISLVSNIFAIPLAEVVIIYSVFMAIFIGLGFEILWLEKGYDLISSLFLNTVHFFAGFDTLLIEQIPMNIIEAVFLGITIYFLRSLLINFNAKNSIWIGFSVLIFLSLRFTFNILAYNTDEFLVHKHYRKNIFSIKNNNKIIFYIPEDGDSTQIKKYILLPYSIHSRTKNIECKTYGKEVNKILYNKTLYDTQNTD</sequence>
<dbReference type="AlphaFoldDB" id="A0A6P1QVQ1"/>
<dbReference type="KEGG" id="bcad:DBX24_02820"/>
<evidence type="ECO:0000259" key="7">
    <source>
        <dbReference type="Pfam" id="PF13567"/>
    </source>
</evidence>
<evidence type="ECO:0000256" key="4">
    <source>
        <dbReference type="ARBA" id="ARBA00022989"/>
    </source>
</evidence>
<dbReference type="Proteomes" id="UP000464318">
    <property type="component" value="Chromosome"/>
</dbReference>
<dbReference type="EMBL" id="CP029149">
    <property type="protein sequence ID" value="QHN64901.1"/>
    <property type="molecule type" value="Genomic_DNA"/>
</dbReference>
<comment type="subcellular location">
    <subcellularLocation>
        <location evidence="1">Cell membrane</location>
        <topology evidence="1">Multi-pass membrane protein</topology>
    </subcellularLocation>
</comment>
<dbReference type="NCBIfam" id="TIGR00360">
    <property type="entry name" value="ComEC_N-term"/>
    <property type="match status" value="1"/>
</dbReference>
<gene>
    <name evidence="8" type="ORF">DBX24_02820</name>
</gene>
<keyword evidence="5" id="KW-0472">Membrane</keyword>
<evidence type="ECO:0000256" key="1">
    <source>
        <dbReference type="ARBA" id="ARBA00004651"/>
    </source>
</evidence>
<dbReference type="GO" id="GO:0005886">
    <property type="term" value="C:plasma membrane"/>
    <property type="evidence" value="ECO:0007669"/>
    <property type="project" value="UniProtKB-SubCell"/>
</dbReference>
<keyword evidence="2" id="KW-1003">Cell membrane</keyword>
<accession>A0A6P1QVQ1</accession>
<dbReference type="OrthoDB" id="9761531at2"/>
<evidence type="ECO:0000256" key="5">
    <source>
        <dbReference type="ARBA" id="ARBA00023136"/>
    </source>
</evidence>
<evidence type="ECO:0000256" key="2">
    <source>
        <dbReference type="ARBA" id="ARBA00022475"/>
    </source>
</evidence>
<dbReference type="InterPro" id="IPR004477">
    <property type="entry name" value="ComEC_N"/>
</dbReference>
<evidence type="ECO:0000256" key="3">
    <source>
        <dbReference type="ARBA" id="ARBA00022692"/>
    </source>
</evidence>
<dbReference type="RefSeq" id="WP_120488483.1">
    <property type="nucleotide sequence ID" value="NZ_CP029149.1"/>
</dbReference>
<dbReference type="PANTHER" id="PTHR30619">
    <property type="entry name" value="DNA INTERNALIZATION/COMPETENCE PROTEIN COMEC/REC2"/>
    <property type="match status" value="1"/>
</dbReference>
<evidence type="ECO:0000259" key="6">
    <source>
        <dbReference type="Pfam" id="PF03772"/>
    </source>
</evidence>
<dbReference type="PANTHER" id="PTHR30619:SF7">
    <property type="entry name" value="BETA-LACTAMASE DOMAIN PROTEIN"/>
    <property type="match status" value="1"/>
</dbReference>
<organism evidence="8 9">
    <name type="scientific">Bergeyella cardium</name>
    <dbReference type="NCBI Taxonomy" id="1585976"/>
    <lineage>
        <taxon>Bacteria</taxon>
        <taxon>Pseudomonadati</taxon>
        <taxon>Bacteroidota</taxon>
        <taxon>Flavobacteriia</taxon>
        <taxon>Flavobacteriales</taxon>
        <taxon>Weeksellaceae</taxon>
        <taxon>Bergeyella</taxon>
    </lineage>
</organism>
<keyword evidence="4" id="KW-1133">Transmembrane helix</keyword>
<dbReference type="Pfam" id="PF13567">
    <property type="entry name" value="DUF4131"/>
    <property type="match status" value="1"/>
</dbReference>
<dbReference type="Pfam" id="PF03772">
    <property type="entry name" value="Competence"/>
    <property type="match status" value="1"/>
</dbReference>
<keyword evidence="3" id="KW-0812">Transmembrane</keyword>
<keyword evidence="9" id="KW-1185">Reference proteome</keyword>
<reference evidence="8 9" key="1">
    <citation type="submission" date="2018-04" db="EMBL/GenBank/DDBJ databases">
        <title>Characteristic and Complete Genome Sequencing of A Novel Member of Infective Endocarditis Causative Bacteria: Bergeyella cardium QL-PH.</title>
        <authorList>
            <person name="Pan H."/>
            <person name="Sun E."/>
            <person name="Zhang Y."/>
        </authorList>
    </citation>
    <scope>NUCLEOTIDE SEQUENCE [LARGE SCALE GENOMIC DNA]</scope>
    <source>
        <strain evidence="8 9">HPQL</strain>
    </source>
</reference>
<name>A0A6P1QVQ1_9FLAO</name>
<proteinExistence type="predicted"/>
<protein>
    <submittedName>
        <fullName evidence="8">DUF4131 domain-containing protein</fullName>
    </submittedName>
</protein>